<evidence type="ECO:0000256" key="1">
    <source>
        <dbReference type="ARBA" id="ARBA00004479"/>
    </source>
</evidence>
<dbReference type="Gene3D" id="3.40.50.10140">
    <property type="entry name" value="Toll/interleukin-1 receptor homology (TIR) domain"/>
    <property type="match status" value="1"/>
</dbReference>
<dbReference type="RefSeq" id="XP_017559871.1">
    <property type="nucleotide sequence ID" value="XM_017704382.1"/>
</dbReference>
<evidence type="ECO:0000256" key="3">
    <source>
        <dbReference type="ARBA" id="ARBA00022588"/>
    </source>
</evidence>
<dbReference type="CTD" id="403135"/>
<feature type="signal peptide" evidence="15">
    <location>
        <begin position="1"/>
        <end position="29"/>
    </location>
</feature>
<dbReference type="SMART" id="SM00369">
    <property type="entry name" value="LRR_TYP"/>
    <property type="match status" value="15"/>
</dbReference>
<dbReference type="GO" id="GO:0045087">
    <property type="term" value="P:innate immune response"/>
    <property type="evidence" value="ECO:0007669"/>
    <property type="project" value="UniProtKB-KW"/>
</dbReference>
<comment type="similarity">
    <text evidence="2">Belongs to the Toll-like receptor family.</text>
</comment>
<evidence type="ECO:0000256" key="8">
    <source>
        <dbReference type="ARBA" id="ARBA00022859"/>
    </source>
</evidence>
<feature type="transmembrane region" description="Helical" evidence="14">
    <location>
        <begin position="755"/>
        <end position="786"/>
    </location>
</feature>
<dbReference type="InterPro" id="IPR035897">
    <property type="entry name" value="Toll_tir_struct_dom_sf"/>
</dbReference>
<protein>
    <recommendedName>
        <fullName evidence="16">TIR domain-containing protein</fullName>
    </recommendedName>
</protein>
<evidence type="ECO:0000256" key="6">
    <source>
        <dbReference type="ARBA" id="ARBA00022729"/>
    </source>
</evidence>
<comment type="subcellular location">
    <subcellularLocation>
        <location evidence="1">Membrane</location>
        <topology evidence="1">Single-pass type I membrane protein</topology>
    </subcellularLocation>
</comment>
<dbReference type="Pfam" id="PF13855">
    <property type="entry name" value="LRR_8"/>
    <property type="match status" value="3"/>
</dbReference>
<dbReference type="GO" id="GO:0005886">
    <property type="term" value="C:plasma membrane"/>
    <property type="evidence" value="ECO:0007669"/>
    <property type="project" value="TreeGrafter"/>
</dbReference>
<accession>A0A3B4CF45</accession>
<keyword evidence="4" id="KW-0433">Leucine-rich repeat</keyword>
<dbReference type="RefSeq" id="XP_017559872.1">
    <property type="nucleotide sequence ID" value="XM_017704383.1"/>
</dbReference>
<keyword evidence="11" id="KW-0675">Receptor</keyword>
<evidence type="ECO:0000256" key="12">
    <source>
        <dbReference type="ARBA" id="ARBA00023180"/>
    </source>
</evidence>
<dbReference type="GeneID" id="108431319"/>
<keyword evidence="6 15" id="KW-0732">Signal</keyword>
<keyword evidence="12" id="KW-0325">Glycoprotein</keyword>
<sequence>MAGNPTKCSNINIPQTVLSLCILIVQIGAFSLQNCTVQDETFQLKVLCYKMGFFKVPADIPNKVKYLDISFNSISEIQVKDFEDIWNLSHLNSSNNHISNIQDGTSQHFPNLTNLNLAHNRLKKLSGGLLQGLTKLQVLRLDDNAIESIDPHAFNTLSSLKVLNLTKNKLKQIHRVQPVLASPSLKELLVGSNRFDTFNSYDLSRRSLTVTKMDFSNNPLTTFQITDNIFPVLDYLDMSNCGKNTSMMWNITDKAFLNSVRTLNLSGVDIPGESITALLQNSSWASLNKLRLNEMKGVKVEALLQAACSPKLNVLRLKGNKISKLTNYMFQHCFNLTELDLATNEISIVSAPVFKGLTQLRKLQLQLNRLSHVNNSFQLIPTLEFIDLSRNRIHKLNCSDFANLTLLTHLYLYGNRISEIRSCLFKNLQHLEILKLGTNQLLTIGSTFEHGPQSLRELQLTYNKLSAVTNGTFKSLSNLRVLDMSNNQIFEIKGQAFSGLINLAKLLLSSNRITADTIKDPKVFLGMPNLKLLELYSNFIKYRETTLHLPPFEHLKSLKIMSIHSQRRGIGKIPSNLLQGLTSLNMFYGGSMNLQYLHPDTFNSTLKLWFLDLSKNAFGNEQSISAEVFHPIQRLTKLILKRSQLHSLNFLLDANLSRLSVLRASENTLDVINKTLIQSLPRLRYLDLEKNTFTCDCSNAFFIDWAMKNNTTQIVYLSKYACSYPPSLRGTYLADLNTDSCNVNVDFICFVCSSAVVIITLLVSFIYHFLYWQVIYAYYLFLAFLYDSKKKQMRHQHEFQYDAFISYNAQDEPWVVEELVPNLEDEQGWRLCLHYRDFEPGRPIIDNIMDGIYSSRKTICLITHNYLRSNWCSKEIQMANFRLFNDQKDVLILVFLEDIPTCHLSPYYQMRKLVKKKTYLKWPKPGDDARIFWQKMRQALETKEDPDKQNIILSGEECRLTSRIL</sequence>
<organism evidence="17 18">
    <name type="scientific">Pygocentrus nattereri</name>
    <name type="common">Red-bellied piranha</name>
    <dbReference type="NCBI Taxonomy" id="42514"/>
    <lineage>
        <taxon>Eukaryota</taxon>
        <taxon>Metazoa</taxon>
        <taxon>Chordata</taxon>
        <taxon>Craniata</taxon>
        <taxon>Vertebrata</taxon>
        <taxon>Euteleostomi</taxon>
        <taxon>Actinopterygii</taxon>
        <taxon>Neopterygii</taxon>
        <taxon>Teleostei</taxon>
        <taxon>Ostariophysi</taxon>
        <taxon>Characiformes</taxon>
        <taxon>Characoidei</taxon>
        <taxon>Pygocentrus</taxon>
    </lineage>
</organism>
<dbReference type="FunFam" id="3.40.50.10140:FF:000001">
    <property type="entry name" value="Toll-like receptor 2"/>
    <property type="match status" value="1"/>
</dbReference>
<evidence type="ECO:0000256" key="5">
    <source>
        <dbReference type="ARBA" id="ARBA00022692"/>
    </source>
</evidence>
<dbReference type="OrthoDB" id="1421090at2759"/>
<evidence type="ECO:0000313" key="17">
    <source>
        <dbReference type="Ensembl" id="ENSPNAP00000009114.1"/>
    </source>
</evidence>
<evidence type="ECO:0000256" key="2">
    <source>
        <dbReference type="ARBA" id="ARBA00009634"/>
    </source>
</evidence>
<feature type="domain" description="TIR" evidence="16">
    <location>
        <begin position="799"/>
        <end position="940"/>
    </location>
</feature>
<dbReference type="PANTHER" id="PTHR24365:SF522">
    <property type="entry name" value="LOW QUALITY PROTEIN: TOLL-LIKE RECEPTOR 13-RELATED"/>
    <property type="match status" value="1"/>
</dbReference>
<dbReference type="InterPro" id="IPR001611">
    <property type="entry name" value="Leu-rich_rpt"/>
</dbReference>
<evidence type="ECO:0000256" key="10">
    <source>
        <dbReference type="ARBA" id="ARBA00023136"/>
    </source>
</evidence>
<dbReference type="OMA" id="FFIDWAM"/>
<dbReference type="SMART" id="SM00255">
    <property type="entry name" value="TIR"/>
    <property type="match status" value="1"/>
</dbReference>
<dbReference type="Gene3D" id="3.80.10.10">
    <property type="entry name" value="Ribonuclease Inhibitor"/>
    <property type="match status" value="4"/>
</dbReference>
<evidence type="ECO:0000259" key="16">
    <source>
        <dbReference type="PROSITE" id="PS50104"/>
    </source>
</evidence>
<dbReference type="GO" id="GO:0038023">
    <property type="term" value="F:signaling receptor activity"/>
    <property type="evidence" value="ECO:0007669"/>
    <property type="project" value="TreeGrafter"/>
</dbReference>
<dbReference type="FunFam" id="3.80.10.10:FF:000770">
    <property type="entry name" value="Uncharacterized protein"/>
    <property type="match status" value="1"/>
</dbReference>
<dbReference type="Proteomes" id="UP001501920">
    <property type="component" value="Chromosome 16"/>
</dbReference>
<evidence type="ECO:0000256" key="7">
    <source>
        <dbReference type="ARBA" id="ARBA00022737"/>
    </source>
</evidence>
<reference evidence="17 18" key="1">
    <citation type="submission" date="2020-10" db="EMBL/GenBank/DDBJ databases">
        <title>Pygocentrus nattereri (red-bellied piranha) genome, fPygNat1, primary haplotype.</title>
        <authorList>
            <person name="Myers G."/>
            <person name="Meyer A."/>
            <person name="Karagic N."/>
            <person name="Pippel M."/>
            <person name="Winkler S."/>
            <person name="Tracey A."/>
            <person name="Wood J."/>
            <person name="Formenti G."/>
            <person name="Howe K."/>
            <person name="Fedrigo O."/>
            <person name="Jarvis E.D."/>
        </authorList>
    </citation>
    <scope>NUCLEOTIDE SEQUENCE [LARGE SCALE GENOMIC DNA]</scope>
</reference>
<dbReference type="PROSITE" id="PS51450">
    <property type="entry name" value="LRR"/>
    <property type="match status" value="5"/>
</dbReference>
<evidence type="ECO:0000256" key="11">
    <source>
        <dbReference type="ARBA" id="ARBA00023170"/>
    </source>
</evidence>
<dbReference type="InterPro" id="IPR000157">
    <property type="entry name" value="TIR_dom"/>
</dbReference>
<keyword evidence="3" id="KW-0399">Innate immunity</keyword>
<dbReference type="GeneTree" id="ENSGT00940000163999"/>
<evidence type="ECO:0000256" key="14">
    <source>
        <dbReference type="SAM" id="Phobius"/>
    </source>
</evidence>
<dbReference type="GO" id="GO:0006954">
    <property type="term" value="P:inflammatory response"/>
    <property type="evidence" value="ECO:0007669"/>
    <property type="project" value="UniProtKB-KW"/>
</dbReference>
<proteinExistence type="inferred from homology"/>
<feature type="chain" id="PRO_5017422086" description="TIR domain-containing protein" evidence="15">
    <location>
        <begin position="30"/>
        <end position="965"/>
    </location>
</feature>
<dbReference type="GO" id="GO:0002221">
    <property type="term" value="P:pattern recognition receptor signaling pathway"/>
    <property type="evidence" value="ECO:0007669"/>
    <property type="project" value="Ensembl"/>
</dbReference>
<dbReference type="InterPro" id="IPR000483">
    <property type="entry name" value="Cys-rich_flank_reg_C"/>
</dbReference>
<keyword evidence="5 14" id="KW-0812">Transmembrane</keyword>
<dbReference type="SMART" id="SM00082">
    <property type="entry name" value="LRRCT"/>
    <property type="match status" value="1"/>
</dbReference>
<reference evidence="17" key="2">
    <citation type="submission" date="2025-08" db="UniProtKB">
        <authorList>
            <consortium name="Ensembl"/>
        </authorList>
    </citation>
    <scope>IDENTIFICATION</scope>
</reference>
<keyword evidence="18" id="KW-1185">Reference proteome</keyword>
<evidence type="ECO:0000256" key="13">
    <source>
        <dbReference type="ARBA" id="ARBA00023198"/>
    </source>
</evidence>
<evidence type="ECO:0000313" key="18">
    <source>
        <dbReference type="Proteomes" id="UP001501920"/>
    </source>
</evidence>
<evidence type="ECO:0000256" key="15">
    <source>
        <dbReference type="SAM" id="SignalP"/>
    </source>
</evidence>
<keyword evidence="13" id="KW-0395">Inflammatory response</keyword>
<keyword evidence="7" id="KW-0677">Repeat</keyword>
<evidence type="ECO:0000256" key="4">
    <source>
        <dbReference type="ARBA" id="ARBA00022614"/>
    </source>
</evidence>
<dbReference type="SUPFAM" id="SSF52200">
    <property type="entry name" value="Toll/Interleukin receptor TIR domain"/>
    <property type="match status" value="1"/>
</dbReference>
<dbReference type="SMART" id="SM00365">
    <property type="entry name" value="LRR_SD22"/>
    <property type="match status" value="6"/>
</dbReference>
<dbReference type="GO" id="GO:0009617">
    <property type="term" value="P:response to bacterium"/>
    <property type="evidence" value="ECO:0007669"/>
    <property type="project" value="Ensembl"/>
</dbReference>
<dbReference type="InterPro" id="IPR003591">
    <property type="entry name" value="Leu-rich_rpt_typical-subtyp"/>
</dbReference>
<dbReference type="AlphaFoldDB" id="A0A3B4CF45"/>
<dbReference type="InterPro" id="IPR032675">
    <property type="entry name" value="LRR_dom_sf"/>
</dbReference>
<dbReference type="STRING" id="42514.ENSPNAP00000009114"/>
<dbReference type="PROSITE" id="PS50104">
    <property type="entry name" value="TIR"/>
    <property type="match status" value="1"/>
</dbReference>
<dbReference type="Ensembl" id="ENSPNAT00000015376.2">
    <property type="protein sequence ID" value="ENSPNAP00000009114.1"/>
    <property type="gene ID" value="ENSPNAG00000014673.2"/>
</dbReference>
<reference evidence="17" key="3">
    <citation type="submission" date="2025-09" db="UniProtKB">
        <authorList>
            <consortium name="Ensembl"/>
        </authorList>
    </citation>
    <scope>IDENTIFICATION</scope>
</reference>
<dbReference type="Pfam" id="PF01582">
    <property type="entry name" value="TIR"/>
    <property type="match status" value="1"/>
</dbReference>
<dbReference type="SUPFAM" id="SSF52058">
    <property type="entry name" value="L domain-like"/>
    <property type="match status" value="2"/>
</dbReference>
<name>A0A3B4CF45_PYGNA</name>
<keyword evidence="8" id="KW-0391">Immunity</keyword>
<dbReference type="PANTHER" id="PTHR24365">
    <property type="entry name" value="TOLL-LIKE RECEPTOR"/>
    <property type="match status" value="1"/>
</dbReference>
<keyword evidence="9 14" id="KW-1133">Transmembrane helix</keyword>
<evidence type="ECO:0000256" key="9">
    <source>
        <dbReference type="ARBA" id="ARBA00022989"/>
    </source>
</evidence>
<keyword evidence="10 14" id="KW-0472">Membrane</keyword>